<organism evidence="4 5">
    <name type="scientific">Plutella xylostella</name>
    <name type="common">Diamondback moth</name>
    <name type="synonym">Plutella maculipennis</name>
    <dbReference type="NCBI Taxonomy" id="51655"/>
    <lineage>
        <taxon>Eukaryota</taxon>
        <taxon>Metazoa</taxon>
        <taxon>Ecdysozoa</taxon>
        <taxon>Arthropoda</taxon>
        <taxon>Hexapoda</taxon>
        <taxon>Insecta</taxon>
        <taxon>Pterygota</taxon>
        <taxon>Neoptera</taxon>
        <taxon>Endopterygota</taxon>
        <taxon>Lepidoptera</taxon>
        <taxon>Glossata</taxon>
        <taxon>Ditrysia</taxon>
        <taxon>Yponomeutoidea</taxon>
        <taxon>Plutellidae</taxon>
        <taxon>Plutella</taxon>
    </lineage>
</organism>
<reference evidence="4" key="1">
    <citation type="submission" date="2020-11" db="EMBL/GenBank/DDBJ databases">
        <authorList>
            <person name="Whiteford S."/>
        </authorList>
    </citation>
    <scope>NUCLEOTIDE SEQUENCE</scope>
</reference>
<dbReference type="InterPro" id="IPR011011">
    <property type="entry name" value="Znf_FYVE_PHD"/>
</dbReference>
<gene>
    <name evidence="4" type="ORF">PLXY2_LOCUS3278</name>
    <name evidence="3" type="ORF">PLXY2_LOCUS3279</name>
</gene>
<dbReference type="AlphaFoldDB" id="A0A8S4DRN6"/>
<dbReference type="InterPro" id="IPR057251">
    <property type="entry name" value="FP_C"/>
</dbReference>
<dbReference type="Proteomes" id="UP000653454">
    <property type="component" value="Unassembled WGS sequence"/>
</dbReference>
<dbReference type="InterPro" id="IPR013083">
    <property type="entry name" value="Znf_RING/FYVE/PHD"/>
</dbReference>
<evidence type="ECO:0000313" key="4">
    <source>
        <dbReference type="EMBL" id="CAG9103813.1"/>
    </source>
</evidence>
<dbReference type="PANTHER" id="PTHR11505">
    <property type="entry name" value="L1 TRANSPOSABLE ELEMENT-RELATED"/>
    <property type="match status" value="1"/>
</dbReference>
<protein>
    <submittedName>
        <fullName evidence="4">(diamondback moth) hypothetical protein</fullName>
    </submittedName>
</protein>
<keyword evidence="1" id="KW-0175">Coiled coil</keyword>
<evidence type="ECO:0000256" key="1">
    <source>
        <dbReference type="SAM" id="Coils"/>
    </source>
</evidence>
<dbReference type="Gene3D" id="3.30.40.10">
    <property type="entry name" value="Zinc/RING finger domain, C3HC4 (zinc finger)"/>
    <property type="match status" value="1"/>
</dbReference>
<feature type="domain" description="FP protein C-terminal" evidence="2">
    <location>
        <begin position="321"/>
        <end position="371"/>
    </location>
</feature>
<evidence type="ECO:0000259" key="2">
    <source>
        <dbReference type="Pfam" id="PF25298"/>
    </source>
</evidence>
<feature type="coiled-coil region" evidence="1">
    <location>
        <begin position="185"/>
        <end position="212"/>
    </location>
</feature>
<dbReference type="SUPFAM" id="SSF57903">
    <property type="entry name" value="FYVE/PHD zinc finger"/>
    <property type="match status" value="1"/>
</dbReference>
<comment type="caution">
    <text evidence="4">The sequence shown here is derived from an EMBL/GenBank/DDBJ whole genome shotgun (WGS) entry which is preliminary data.</text>
</comment>
<proteinExistence type="predicted"/>
<dbReference type="EMBL" id="CAJHNJ030000008">
    <property type="protein sequence ID" value="CAG9103810.1"/>
    <property type="molecule type" value="Genomic_DNA"/>
</dbReference>
<name>A0A8S4DRN6_PLUXY</name>
<accession>A0A8S4DRN6</accession>
<evidence type="ECO:0000313" key="3">
    <source>
        <dbReference type="EMBL" id="CAG9103810.1"/>
    </source>
</evidence>
<dbReference type="InterPro" id="IPR004244">
    <property type="entry name" value="Transposase_22"/>
</dbReference>
<dbReference type="EMBL" id="CAJHNJ030000008">
    <property type="protein sequence ID" value="CAG9103813.1"/>
    <property type="molecule type" value="Genomic_DNA"/>
</dbReference>
<evidence type="ECO:0000313" key="5">
    <source>
        <dbReference type="Proteomes" id="UP000653454"/>
    </source>
</evidence>
<keyword evidence="5" id="KW-1185">Reference proteome</keyword>
<sequence>MDKNSATSPATAAKTKSCECCRSPLVPKWSLVCCTPSCRREYRHSCAGLTDEAYKKLSALSKSKWICPACKCARPKGGDNNNTPIRPANAIAVGGLDTSNVNTLPRGKSDGNGELIVTANCDSPSSLPSWYQSLEESLSTRLRVMLKSELTEIKLSNDEILKNICFLNEKYDEIQVQLTFNNDEIGRLKKENENLKSTIADLSSRMSRVEQHSRECNLELSCIPEFKNENLTSTVVQLASVVSCPIADTDIVTCKRVAKVNPSSERPRNVIVKLRTTDQRDGILAAVTSFNKANPKDKLNSGHLGIGGTKSPVYVSEHLSPSTKYLHAAARKAVREKLYKYIWVRNGLIMVRKDDTAPALKIRDVNDIQKIQ</sequence>
<dbReference type="Pfam" id="PF25298">
    <property type="entry name" value="Baculo_FP_2nd"/>
    <property type="match status" value="1"/>
</dbReference>